<organism evidence="1 2">
    <name type="scientific">Conidiobolus coronatus (strain ATCC 28846 / CBS 209.66 / NRRL 28638)</name>
    <name type="common">Delacroixia coronata</name>
    <dbReference type="NCBI Taxonomy" id="796925"/>
    <lineage>
        <taxon>Eukaryota</taxon>
        <taxon>Fungi</taxon>
        <taxon>Fungi incertae sedis</taxon>
        <taxon>Zoopagomycota</taxon>
        <taxon>Entomophthoromycotina</taxon>
        <taxon>Entomophthoromycetes</taxon>
        <taxon>Entomophthorales</taxon>
        <taxon>Ancylistaceae</taxon>
        <taxon>Conidiobolus</taxon>
    </lineage>
</organism>
<evidence type="ECO:0000313" key="1">
    <source>
        <dbReference type="EMBL" id="KXN65281.1"/>
    </source>
</evidence>
<dbReference type="EMBL" id="KQ964922">
    <property type="protein sequence ID" value="KXN65281.1"/>
    <property type="molecule type" value="Genomic_DNA"/>
</dbReference>
<gene>
    <name evidence="1" type="ORF">CONCODRAFT_13179</name>
</gene>
<reference evidence="1 2" key="1">
    <citation type="journal article" date="2015" name="Genome Biol. Evol.">
        <title>Phylogenomic analyses indicate that early fungi evolved digesting cell walls of algal ancestors of land plants.</title>
        <authorList>
            <person name="Chang Y."/>
            <person name="Wang S."/>
            <person name="Sekimoto S."/>
            <person name="Aerts A.L."/>
            <person name="Choi C."/>
            <person name="Clum A."/>
            <person name="LaButti K.M."/>
            <person name="Lindquist E.A."/>
            <person name="Yee Ngan C."/>
            <person name="Ohm R.A."/>
            <person name="Salamov A.A."/>
            <person name="Grigoriev I.V."/>
            <person name="Spatafora J.W."/>
            <person name="Berbee M.L."/>
        </authorList>
    </citation>
    <scope>NUCLEOTIDE SEQUENCE [LARGE SCALE GENOMIC DNA]</scope>
    <source>
        <strain evidence="1 2">NRRL 28638</strain>
    </source>
</reference>
<dbReference type="AlphaFoldDB" id="A0A137NRB3"/>
<proteinExistence type="predicted"/>
<keyword evidence="2" id="KW-1185">Reference proteome</keyword>
<evidence type="ECO:0008006" key="3">
    <source>
        <dbReference type="Google" id="ProtNLM"/>
    </source>
</evidence>
<protein>
    <recommendedName>
        <fullName evidence="3">F-box domain-containing protein</fullName>
    </recommendedName>
</protein>
<evidence type="ECO:0000313" key="2">
    <source>
        <dbReference type="Proteomes" id="UP000070444"/>
    </source>
</evidence>
<name>A0A137NRB3_CONC2</name>
<sequence>MLNLSKIDWVNFFTFNEVNQYCGCDDLVQLSMVCKVVRVSLRNTILNTFNFTSFTNSKEYKSCIIDSCQDILENDVFWIINPYKPMTSDLIESKKRFKSDLSMKFQMYSKISNL</sequence>
<dbReference type="Proteomes" id="UP000070444">
    <property type="component" value="Unassembled WGS sequence"/>
</dbReference>
<accession>A0A137NRB3</accession>